<dbReference type="Pfam" id="PF01048">
    <property type="entry name" value="PNP_UDP_1"/>
    <property type="match status" value="1"/>
</dbReference>
<keyword evidence="4" id="KW-0963">Cytoplasm</keyword>
<dbReference type="CDD" id="cd09010">
    <property type="entry name" value="MTAP_SsMTAPII_like_MTIP"/>
    <property type="match status" value="1"/>
</dbReference>
<dbReference type="PROSITE" id="PS01240">
    <property type="entry name" value="PNP_MTAP_2"/>
    <property type="match status" value="1"/>
</dbReference>
<evidence type="ECO:0000259" key="5">
    <source>
        <dbReference type="Pfam" id="PF01048"/>
    </source>
</evidence>
<comment type="subunit">
    <text evidence="4">Homotrimer.</text>
</comment>
<dbReference type="SUPFAM" id="SSF53167">
    <property type="entry name" value="Purine and uridine phosphorylases"/>
    <property type="match status" value="1"/>
</dbReference>
<dbReference type="InterPro" id="IPR010044">
    <property type="entry name" value="MTAP"/>
</dbReference>
<comment type="miscellaneous">
    <text evidence="4">Although this enzyme belongs to the family of MTA phosphorylases based on sequence homology, it lacks several conserved amino acids in the substrate binding pocket that confer specificity towards MTA.</text>
</comment>
<name>A0ABM1BUI2_LIMPO</name>
<feature type="site" description="Important for substrate specificity" evidence="4">
    <location>
        <position position="230"/>
    </location>
</feature>
<feature type="site" description="Important for substrate specificity" evidence="4">
    <location>
        <position position="175"/>
    </location>
</feature>
<dbReference type="Gene3D" id="3.40.50.1580">
    <property type="entry name" value="Nucleoside phosphorylase domain"/>
    <property type="match status" value="1"/>
</dbReference>
<evidence type="ECO:0000313" key="7">
    <source>
        <dbReference type="RefSeq" id="XP_013788918.1"/>
    </source>
</evidence>
<dbReference type="HAMAP" id="MF_01963">
    <property type="entry name" value="MTAP"/>
    <property type="match status" value="1"/>
</dbReference>
<gene>
    <name evidence="7" type="primary">LOC106472800</name>
</gene>
<sequence length="278" mass="30707">MASSRKIKVGIVSGSGLDDPDILQDRQEKFVETPYGKPSDALVTGKICGVETVLVARHGRKHSINPTEINSRANIWALKQEGCTHILATTACGSLREEIHPGDFIIPDQFLDRTTKRASTFYDGGPNSPKGVCHITMHTPFCPHTRQVLKDAMKQLGYTVHESGTVITVEGPRFSSRAESNLFRCWGADIINMTTVPEVVLAKEAGLCYAAVAMATDYDCWHDEQEAVHLEAVLKVLKENGQKAIELLKKAVEIISQKDWTNILKFYEDEVASCVLLP</sequence>
<feature type="binding site" evidence="4">
    <location>
        <begin position="217"/>
        <end position="219"/>
    </location>
    <ligand>
        <name>substrate</name>
    </ligand>
</feature>
<comment type="function">
    <text evidence="4">Purine nucleoside phosphorylase involved in purine salvage.</text>
</comment>
<evidence type="ECO:0000256" key="3">
    <source>
        <dbReference type="ARBA" id="ARBA00022726"/>
    </source>
</evidence>
<dbReference type="Proteomes" id="UP000694941">
    <property type="component" value="Unplaced"/>
</dbReference>
<comment type="catalytic activity">
    <reaction evidence="4">
        <text>a purine D-ribonucleoside + phosphate = a purine nucleobase + alpha-D-ribose 1-phosphate</text>
        <dbReference type="Rhea" id="RHEA:19805"/>
        <dbReference type="ChEBI" id="CHEBI:26386"/>
        <dbReference type="ChEBI" id="CHEBI:43474"/>
        <dbReference type="ChEBI" id="CHEBI:57720"/>
        <dbReference type="ChEBI" id="CHEBI:142355"/>
        <dbReference type="EC" id="2.4.2.1"/>
    </reaction>
</comment>
<dbReference type="NCBIfam" id="TIGR01694">
    <property type="entry name" value="MTAP"/>
    <property type="match status" value="1"/>
</dbReference>
<keyword evidence="1 4" id="KW-0328">Glycosyltransferase</keyword>
<dbReference type="InterPro" id="IPR018099">
    <property type="entry name" value="Purine_phosphorylase-2_CS"/>
</dbReference>
<feature type="binding site" evidence="4">
    <location>
        <position position="194"/>
    </location>
    <ligand>
        <name>phosphate</name>
        <dbReference type="ChEBI" id="CHEBI:43474"/>
    </ligand>
</feature>
<keyword evidence="4" id="KW-0539">Nucleus</keyword>
<dbReference type="InterPro" id="IPR000845">
    <property type="entry name" value="Nucleoside_phosphorylase_d"/>
</dbReference>
<evidence type="ECO:0000313" key="6">
    <source>
        <dbReference type="Proteomes" id="UP000694941"/>
    </source>
</evidence>
<reference evidence="7" key="1">
    <citation type="submission" date="2025-08" db="UniProtKB">
        <authorList>
            <consortium name="RefSeq"/>
        </authorList>
    </citation>
    <scope>IDENTIFICATION</scope>
    <source>
        <tissue evidence="7">Muscle</tissue>
    </source>
</reference>
<dbReference type="PANTHER" id="PTHR42679">
    <property type="entry name" value="S-METHYL-5'-THIOADENOSINE PHOSPHORYLASE"/>
    <property type="match status" value="1"/>
</dbReference>
<feature type="binding site" evidence="4">
    <location>
        <begin position="57"/>
        <end position="58"/>
    </location>
    <ligand>
        <name>phosphate</name>
        <dbReference type="ChEBI" id="CHEBI:43474"/>
    </ligand>
</feature>
<evidence type="ECO:0000256" key="4">
    <source>
        <dbReference type="HAMAP-Rule" id="MF_03155"/>
    </source>
</evidence>
<dbReference type="InterPro" id="IPR035994">
    <property type="entry name" value="Nucleoside_phosphorylase_sf"/>
</dbReference>
<dbReference type="EC" id="2.4.2.1" evidence="4"/>
<dbReference type="GeneID" id="106472800"/>
<accession>A0ABM1BUI2</accession>
<feature type="binding site" evidence="4">
    <location>
        <position position="193"/>
    </location>
    <ligand>
        <name>substrate</name>
    </ligand>
</feature>
<dbReference type="PANTHER" id="PTHR42679:SF2">
    <property type="entry name" value="S-METHYL-5'-THIOADENOSINE PHOSPHORYLASE"/>
    <property type="match status" value="1"/>
</dbReference>
<keyword evidence="6" id="KW-1185">Reference proteome</keyword>
<feature type="domain" description="Nucleoside phosphorylase" evidence="5">
    <location>
        <begin position="8"/>
        <end position="252"/>
    </location>
</feature>
<keyword evidence="3 4" id="KW-0660">Purine salvage</keyword>
<comment type="subcellular location">
    <subcellularLocation>
        <location evidence="4">Cytoplasm</location>
    </subcellularLocation>
    <subcellularLocation>
        <location evidence="4">Nucleus</location>
    </subcellularLocation>
</comment>
<feature type="binding site" evidence="4">
    <location>
        <begin position="90"/>
        <end position="91"/>
    </location>
    <ligand>
        <name>phosphate</name>
        <dbReference type="ChEBI" id="CHEBI:43474"/>
    </ligand>
</feature>
<comment type="pathway">
    <text evidence="4">Purine metabolism; purine nucleoside salvage.</text>
</comment>
<organism evidence="6 7">
    <name type="scientific">Limulus polyphemus</name>
    <name type="common">Atlantic horseshoe crab</name>
    <dbReference type="NCBI Taxonomy" id="6850"/>
    <lineage>
        <taxon>Eukaryota</taxon>
        <taxon>Metazoa</taxon>
        <taxon>Ecdysozoa</taxon>
        <taxon>Arthropoda</taxon>
        <taxon>Chelicerata</taxon>
        <taxon>Merostomata</taxon>
        <taxon>Xiphosura</taxon>
        <taxon>Limulidae</taxon>
        <taxon>Limulus</taxon>
    </lineage>
</organism>
<evidence type="ECO:0000256" key="2">
    <source>
        <dbReference type="ARBA" id="ARBA00022679"/>
    </source>
</evidence>
<keyword evidence="2 4" id="KW-0808">Transferase</keyword>
<comment type="similarity">
    <text evidence="4">Belongs to the PNP/MTAP phosphorylase family. MTAP subfamily.</text>
</comment>
<dbReference type="RefSeq" id="XP_013788918.1">
    <property type="nucleotide sequence ID" value="XM_013933464.2"/>
</dbReference>
<protein>
    <recommendedName>
        <fullName evidence="4">Purine nucleoside phosphorylase</fullName>
        <shortName evidence="4">PNP</shortName>
        <ecNumber evidence="4">2.4.2.1</ecNumber>
    </recommendedName>
</protein>
<proteinExistence type="inferred from homology"/>
<feature type="binding site" evidence="4">
    <location>
        <position position="15"/>
    </location>
    <ligand>
        <name>phosphate</name>
        <dbReference type="ChEBI" id="CHEBI:43474"/>
    </ligand>
</feature>
<evidence type="ECO:0000256" key="1">
    <source>
        <dbReference type="ARBA" id="ARBA00022676"/>
    </source>
</evidence>